<name>A0A5J6V5S6_9MICO</name>
<evidence type="ECO:0000256" key="2">
    <source>
        <dbReference type="ARBA" id="ARBA00008520"/>
    </source>
</evidence>
<accession>A0A5J6V5S6</accession>
<dbReference type="EMBL" id="CP044427">
    <property type="protein sequence ID" value="QFG68501.1"/>
    <property type="molecule type" value="Genomic_DNA"/>
</dbReference>
<sequence>MTRRLSTRTRLLALAPPLALVLASCAPGGTDSSGDPVEDDDGGTAGEATASVQELTREDVEGGSLNYLYFTDGPDQASTEELISAFEEEYGVTVNLEIVPFSDLETTLQTRLSGGQAPDVARITATAPFEGDLLDLTPYVGADYPETFIEGLRAPMQQGDQLVAVPSDLTMNGPFVNVEQFQEAGVDLPDPEDPWTWEEMMEAAASVQEAVGTEFAFALDKSGHRLSTVLSQNGTYLVDAETGVLDPDLATEALQALTSMIEDGSSPRDFWLDSGTRYAGANEVFLAQQVPVYLSGNWQVAQFEANAPFEWAAAPNPCMTECGGFPGGKFMAGFADTDEPELTALFLWWMNDTEQQRQFVDASNFLPTRADLVEDGVEYASRSEDMNVFLEDIPRTPEAAYASAYSPEFGAAATEFVEFYAQVVAGQLELPEAMEDLSSTLGD</sequence>
<gene>
    <name evidence="7" type="ORF">FY030_07035</name>
</gene>
<organism evidence="7 8">
    <name type="scientific">Ornithinimicrobium pratense</name>
    <dbReference type="NCBI Taxonomy" id="2593973"/>
    <lineage>
        <taxon>Bacteria</taxon>
        <taxon>Bacillati</taxon>
        <taxon>Actinomycetota</taxon>
        <taxon>Actinomycetes</taxon>
        <taxon>Micrococcales</taxon>
        <taxon>Ornithinimicrobiaceae</taxon>
        <taxon>Ornithinimicrobium</taxon>
    </lineage>
</organism>
<keyword evidence="8" id="KW-1185">Reference proteome</keyword>
<protein>
    <submittedName>
        <fullName evidence="7">Extracellular solute-binding protein</fullName>
    </submittedName>
</protein>
<evidence type="ECO:0000256" key="1">
    <source>
        <dbReference type="ARBA" id="ARBA00004196"/>
    </source>
</evidence>
<dbReference type="SUPFAM" id="SSF53850">
    <property type="entry name" value="Periplasmic binding protein-like II"/>
    <property type="match status" value="1"/>
</dbReference>
<keyword evidence="4 6" id="KW-0732">Signal</keyword>
<evidence type="ECO:0000313" key="7">
    <source>
        <dbReference type="EMBL" id="QFG68501.1"/>
    </source>
</evidence>
<evidence type="ECO:0000256" key="3">
    <source>
        <dbReference type="ARBA" id="ARBA00022448"/>
    </source>
</evidence>
<proteinExistence type="inferred from homology"/>
<evidence type="ECO:0000256" key="4">
    <source>
        <dbReference type="ARBA" id="ARBA00022729"/>
    </source>
</evidence>
<dbReference type="PANTHER" id="PTHR43649:SF31">
    <property type="entry name" value="SN-GLYCEROL-3-PHOSPHATE-BINDING PERIPLASMIC PROTEIN UGPB"/>
    <property type="match status" value="1"/>
</dbReference>
<feature type="signal peptide" evidence="6">
    <location>
        <begin position="1"/>
        <end position="26"/>
    </location>
</feature>
<dbReference type="InterPro" id="IPR006059">
    <property type="entry name" value="SBP"/>
</dbReference>
<dbReference type="InterPro" id="IPR050490">
    <property type="entry name" value="Bact_solute-bd_prot1"/>
</dbReference>
<dbReference type="KEGG" id="serw:FY030_07035"/>
<dbReference type="AlphaFoldDB" id="A0A5J6V5S6"/>
<evidence type="ECO:0000256" key="6">
    <source>
        <dbReference type="SAM" id="SignalP"/>
    </source>
</evidence>
<comment type="subcellular location">
    <subcellularLocation>
        <location evidence="1">Cell envelope</location>
    </subcellularLocation>
</comment>
<feature type="region of interest" description="Disordered" evidence="5">
    <location>
        <begin position="26"/>
        <end position="47"/>
    </location>
</feature>
<dbReference type="Proteomes" id="UP000326546">
    <property type="component" value="Chromosome"/>
</dbReference>
<dbReference type="RefSeq" id="WP_158060889.1">
    <property type="nucleotide sequence ID" value="NZ_CP044427.1"/>
</dbReference>
<dbReference type="OrthoDB" id="7918484at2"/>
<dbReference type="PANTHER" id="PTHR43649">
    <property type="entry name" value="ARABINOSE-BINDING PROTEIN-RELATED"/>
    <property type="match status" value="1"/>
</dbReference>
<keyword evidence="3" id="KW-0813">Transport</keyword>
<dbReference type="PROSITE" id="PS51257">
    <property type="entry name" value="PROKAR_LIPOPROTEIN"/>
    <property type="match status" value="1"/>
</dbReference>
<evidence type="ECO:0000313" key="8">
    <source>
        <dbReference type="Proteomes" id="UP000326546"/>
    </source>
</evidence>
<dbReference type="GO" id="GO:0030313">
    <property type="term" value="C:cell envelope"/>
    <property type="evidence" value="ECO:0007669"/>
    <property type="project" value="UniProtKB-SubCell"/>
</dbReference>
<dbReference type="Pfam" id="PF13416">
    <property type="entry name" value="SBP_bac_8"/>
    <property type="match status" value="1"/>
</dbReference>
<evidence type="ECO:0000256" key="5">
    <source>
        <dbReference type="SAM" id="MobiDB-lite"/>
    </source>
</evidence>
<dbReference type="Gene3D" id="3.40.190.10">
    <property type="entry name" value="Periplasmic binding protein-like II"/>
    <property type="match status" value="1"/>
</dbReference>
<reference evidence="7 8" key="1">
    <citation type="submission" date="2019-09" db="EMBL/GenBank/DDBJ databases">
        <title>Serinicoccus pratensis sp. nov., isolated from meadow soil.</title>
        <authorList>
            <person name="Zhang W."/>
        </authorList>
    </citation>
    <scope>NUCLEOTIDE SEQUENCE [LARGE SCALE GENOMIC DNA]</scope>
    <source>
        <strain evidence="7 8">W204</strain>
    </source>
</reference>
<feature type="chain" id="PRO_5038554139" evidence="6">
    <location>
        <begin position="27"/>
        <end position="443"/>
    </location>
</feature>
<comment type="similarity">
    <text evidence="2">Belongs to the bacterial solute-binding protein 1 family.</text>
</comment>